<dbReference type="AlphaFoldDB" id="A0A0L6CKE2"/>
<accession>A0A0L6CKE2</accession>
<keyword evidence="2" id="KW-1185">Reference proteome</keyword>
<dbReference type="STRING" id="1631356.VV01_14540"/>
<evidence type="ECO:0000313" key="1">
    <source>
        <dbReference type="EMBL" id="KNX38085.1"/>
    </source>
</evidence>
<reference evidence="2" key="1">
    <citation type="submission" date="2015-03" db="EMBL/GenBank/DDBJ databases">
        <title>Luteipulveratus halotolerans sp. nov., a novel actinobacterium (Dermacoccaceae) from Sarawak, Malaysia.</title>
        <authorList>
            <person name="Juboi H."/>
            <person name="Basik A."/>
            <person name="Shamsul S.S."/>
            <person name="Arnold P."/>
            <person name="Schmitt E.K."/>
            <person name="Sanglier J.-J."/>
            <person name="Yeo T."/>
        </authorList>
    </citation>
    <scope>NUCLEOTIDE SEQUENCE [LARGE SCALE GENOMIC DNA]</scope>
    <source>
        <strain evidence="2">C296001</strain>
    </source>
</reference>
<dbReference type="Proteomes" id="UP000037397">
    <property type="component" value="Unassembled WGS sequence"/>
</dbReference>
<comment type="caution">
    <text evidence="1">The sequence shown here is derived from an EMBL/GenBank/DDBJ whole genome shotgun (WGS) entry which is preliminary data.</text>
</comment>
<protein>
    <submittedName>
        <fullName evidence="1">Uncharacterized protein</fullName>
    </submittedName>
</protein>
<sequence length="82" mass="8890">MRMSTTDAMRARRIKVVMAIMTGAAPEAQERAWAALETQTRADECDTLADQAHATSAAFVAADLRSQAVQHRDTLADLDNAT</sequence>
<gene>
    <name evidence="1" type="ORF">VV01_14540</name>
</gene>
<name>A0A0L6CKE2_9MICO</name>
<evidence type="ECO:0000313" key="2">
    <source>
        <dbReference type="Proteomes" id="UP000037397"/>
    </source>
</evidence>
<organism evidence="1 2">
    <name type="scientific">Luteipulveratus halotolerans</name>
    <dbReference type="NCBI Taxonomy" id="1631356"/>
    <lineage>
        <taxon>Bacteria</taxon>
        <taxon>Bacillati</taxon>
        <taxon>Actinomycetota</taxon>
        <taxon>Actinomycetes</taxon>
        <taxon>Micrococcales</taxon>
        <taxon>Dermacoccaceae</taxon>
        <taxon>Luteipulveratus</taxon>
    </lineage>
</organism>
<proteinExistence type="predicted"/>
<dbReference type="EMBL" id="LAIR01000002">
    <property type="protein sequence ID" value="KNX38085.1"/>
    <property type="molecule type" value="Genomic_DNA"/>
</dbReference>